<evidence type="ECO:0000313" key="3">
    <source>
        <dbReference type="Proteomes" id="UP000787472"/>
    </source>
</evidence>
<dbReference type="RefSeq" id="WP_167189987.1">
    <property type="nucleotide sequence ID" value="NZ_JAAONZ010000016.1"/>
</dbReference>
<gene>
    <name evidence="2" type="ORF">G8770_17755</name>
</gene>
<reference evidence="2" key="1">
    <citation type="submission" date="2020-03" db="EMBL/GenBank/DDBJ databases">
        <authorList>
            <person name="Guo F."/>
        </authorList>
    </citation>
    <scope>NUCLEOTIDE SEQUENCE</scope>
    <source>
        <strain evidence="2">JCM 30134</strain>
    </source>
</reference>
<feature type="domain" description="Xylose isomerase-like TIM barrel" evidence="1">
    <location>
        <begin position="30"/>
        <end position="317"/>
    </location>
</feature>
<dbReference type="Pfam" id="PF01261">
    <property type="entry name" value="AP_endonuc_2"/>
    <property type="match status" value="1"/>
</dbReference>
<dbReference type="InterPro" id="IPR050312">
    <property type="entry name" value="IolE/XylAMocC-like"/>
</dbReference>
<dbReference type="AlphaFoldDB" id="A0A9E5MND1"/>
<evidence type="ECO:0000313" key="2">
    <source>
        <dbReference type="EMBL" id="NHO67394.1"/>
    </source>
</evidence>
<dbReference type="InterPro" id="IPR013022">
    <property type="entry name" value="Xyl_isomerase-like_TIM-brl"/>
</dbReference>
<dbReference type="Gene3D" id="3.20.20.150">
    <property type="entry name" value="Divalent-metal-dependent TIM barrel enzymes"/>
    <property type="match status" value="1"/>
</dbReference>
<dbReference type="PANTHER" id="PTHR12110:SF53">
    <property type="entry name" value="BLR5974 PROTEIN"/>
    <property type="match status" value="1"/>
</dbReference>
<comment type="caution">
    <text evidence="2">The sequence shown here is derived from an EMBL/GenBank/DDBJ whole genome shotgun (WGS) entry which is preliminary data.</text>
</comment>
<organism evidence="2 3">
    <name type="scientific">Pseudomaricurvus hydrocarbonicus</name>
    <dbReference type="NCBI Taxonomy" id="1470433"/>
    <lineage>
        <taxon>Bacteria</taxon>
        <taxon>Pseudomonadati</taxon>
        <taxon>Pseudomonadota</taxon>
        <taxon>Gammaproteobacteria</taxon>
        <taxon>Cellvibrionales</taxon>
        <taxon>Cellvibrionaceae</taxon>
        <taxon>Pseudomaricurvus</taxon>
    </lineage>
</organism>
<dbReference type="PANTHER" id="PTHR12110">
    <property type="entry name" value="HYDROXYPYRUVATE ISOMERASE"/>
    <property type="match status" value="1"/>
</dbReference>
<dbReference type="EMBL" id="JAAONZ010000016">
    <property type="protein sequence ID" value="NHO67394.1"/>
    <property type="molecule type" value="Genomic_DNA"/>
</dbReference>
<keyword evidence="3" id="KW-1185">Reference proteome</keyword>
<dbReference type="Proteomes" id="UP000787472">
    <property type="component" value="Unassembled WGS sequence"/>
</dbReference>
<dbReference type="InterPro" id="IPR036237">
    <property type="entry name" value="Xyl_isomerase-like_sf"/>
</dbReference>
<dbReference type="SUPFAM" id="SSF51658">
    <property type="entry name" value="Xylose isomerase-like"/>
    <property type="match status" value="1"/>
</dbReference>
<name>A0A9E5MND1_9GAMM</name>
<sequence length="329" mass="37138">MSDVVDFGVSLYGFTENWINNPEYQLEDMFRELQQLGIKKFEIVGSQVFSDYPLPKQEEIDQILSLCKQYDVEPFSYGGYIDVGRYSDHDMTDQEILNEVTYELLTAHRLGCPMMRGGAVPNHLLKPVAQMAEFYNVRIGFEVHAPSKPGDANIQETLAAIKETGSSHLGFVPDFGCFITKPNPLMVERYLSLGADKALIDFIVANRHTGFNEDTMSEKIKSMGGGDAELYAISELFGFLSFAESADLEGFKSLLPYSLYFHAKFYHIGEDCVETTIPYKELLTMIAESDFSGTIMTEYEGHCFYLNDASEQIERHLKMEKEILSSLAA</sequence>
<accession>A0A9E5MND1</accession>
<protein>
    <submittedName>
        <fullName evidence="2">TIM barrel protein</fullName>
    </submittedName>
</protein>
<proteinExistence type="predicted"/>
<evidence type="ECO:0000259" key="1">
    <source>
        <dbReference type="Pfam" id="PF01261"/>
    </source>
</evidence>